<dbReference type="PROSITE" id="PS00101">
    <property type="entry name" value="HEXAPEP_TRANSFERASES"/>
    <property type="match status" value="1"/>
</dbReference>
<evidence type="ECO:0000313" key="12">
    <source>
        <dbReference type="Proteomes" id="UP000289546"/>
    </source>
</evidence>
<keyword evidence="8" id="KW-0012">Acyltransferase</keyword>
<evidence type="ECO:0000256" key="9">
    <source>
        <dbReference type="ARBA" id="ARBA00049486"/>
    </source>
</evidence>
<dbReference type="InterPro" id="IPR042122">
    <property type="entry name" value="Ser_AcTrfase_N_sf"/>
</dbReference>
<keyword evidence="12" id="KW-1185">Reference proteome</keyword>
<dbReference type="Gene3D" id="1.10.3130.10">
    <property type="entry name" value="serine acetyltransferase, domain 1"/>
    <property type="match status" value="1"/>
</dbReference>
<dbReference type="UniPathway" id="UPA00136">
    <property type="reaction ID" value="UER00199"/>
</dbReference>
<dbReference type="SMART" id="SM00971">
    <property type="entry name" value="SATase_N"/>
    <property type="match status" value="1"/>
</dbReference>
<dbReference type="Pfam" id="PF00132">
    <property type="entry name" value="Hexapep"/>
    <property type="match status" value="1"/>
</dbReference>
<dbReference type="PANTHER" id="PTHR42811">
    <property type="entry name" value="SERINE ACETYLTRANSFERASE"/>
    <property type="match status" value="1"/>
</dbReference>
<proteinExistence type="inferred from homology"/>
<reference evidence="11 12" key="1">
    <citation type="submission" date="2015-04" db="EMBL/GenBank/DDBJ databases">
        <title>Comparative genomics of rhizobia nodulating Arachis hypogaea in China.</title>
        <authorList>
            <person name="Li Y."/>
        </authorList>
    </citation>
    <scope>NUCLEOTIDE SEQUENCE [LARGE SCALE GENOMIC DNA]</scope>
    <source>
        <strain evidence="11 12">CCBAU 51757</strain>
    </source>
</reference>
<dbReference type="SUPFAM" id="SSF51161">
    <property type="entry name" value="Trimeric LpxA-like enzymes"/>
    <property type="match status" value="1"/>
</dbReference>
<name>A0A4Q0RUW0_9BRAD</name>
<comment type="similarity">
    <text evidence="2">Belongs to the transferase hexapeptide repeat family.</text>
</comment>
<dbReference type="InterPro" id="IPR010493">
    <property type="entry name" value="Ser_AcTrfase_N"/>
</dbReference>
<evidence type="ECO:0000313" key="11">
    <source>
        <dbReference type="EMBL" id="RXH22669.1"/>
    </source>
</evidence>
<evidence type="ECO:0000256" key="5">
    <source>
        <dbReference type="ARBA" id="ARBA00022605"/>
    </source>
</evidence>
<dbReference type="InterPro" id="IPR045304">
    <property type="entry name" value="LbH_SAT"/>
</dbReference>
<dbReference type="GO" id="GO:0005737">
    <property type="term" value="C:cytoplasm"/>
    <property type="evidence" value="ECO:0007669"/>
    <property type="project" value="InterPro"/>
</dbReference>
<gene>
    <name evidence="11" type="ORF">XH99_32725</name>
</gene>
<dbReference type="Gene3D" id="2.160.10.10">
    <property type="entry name" value="Hexapeptide repeat proteins"/>
    <property type="match status" value="1"/>
</dbReference>
<dbReference type="FunFam" id="2.160.10.10:FF:000007">
    <property type="entry name" value="Serine acetyltransferase"/>
    <property type="match status" value="1"/>
</dbReference>
<comment type="pathway">
    <text evidence="1">Amino-acid biosynthesis; L-cysteine biosynthesis; L-cysteine from L-serine: step 1/2.</text>
</comment>
<dbReference type="EMBL" id="LBJQ01000092">
    <property type="protein sequence ID" value="RXH22669.1"/>
    <property type="molecule type" value="Genomic_DNA"/>
</dbReference>
<dbReference type="RefSeq" id="WP_128922038.1">
    <property type="nucleotide sequence ID" value="NZ_LBJC01000014.1"/>
</dbReference>
<dbReference type="AlphaFoldDB" id="A0A4Q0RUW0"/>
<dbReference type="InterPro" id="IPR001451">
    <property type="entry name" value="Hexapep"/>
</dbReference>
<dbReference type="EC" id="2.3.1.30" evidence="3"/>
<accession>A0A4Q0RUW0</accession>
<evidence type="ECO:0000256" key="2">
    <source>
        <dbReference type="ARBA" id="ARBA00007274"/>
    </source>
</evidence>
<comment type="catalytic activity">
    <reaction evidence="9">
        <text>L-serine + acetyl-CoA = O-acetyl-L-serine + CoA</text>
        <dbReference type="Rhea" id="RHEA:24560"/>
        <dbReference type="ChEBI" id="CHEBI:33384"/>
        <dbReference type="ChEBI" id="CHEBI:57287"/>
        <dbReference type="ChEBI" id="CHEBI:57288"/>
        <dbReference type="ChEBI" id="CHEBI:58340"/>
        <dbReference type="EC" id="2.3.1.30"/>
    </reaction>
</comment>
<comment type="caution">
    <text evidence="11">The sequence shown here is derived from an EMBL/GenBank/DDBJ whole genome shotgun (WGS) entry which is preliminary data.</text>
</comment>
<evidence type="ECO:0000256" key="8">
    <source>
        <dbReference type="ARBA" id="ARBA00023315"/>
    </source>
</evidence>
<dbReference type="GO" id="GO:0006535">
    <property type="term" value="P:cysteine biosynthetic process from serine"/>
    <property type="evidence" value="ECO:0007669"/>
    <property type="project" value="InterPro"/>
</dbReference>
<evidence type="ECO:0000256" key="7">
    <source>
        <dbReference type="ARBA" id="ARBA00022737"/>
    </source>
</evidence>
<dbReference type="OrthoDB" id="9815592at2"/>
<feature type="domain" description="Serine acetyltransferase N-terminal" evidence="10">
    <location>
        <begin position="12"/>
        <end position="116"/>
    </location>
</feature>
<dbReference type="InterPro" id="IPR018357">
    <property type="entry name" value="Hexapep_transf_CS"/>
</dbReference>
<dbReference type="Proteomes" id="UP000289546">
    <property type="component" value="Unassembled WGS sequence"/>
</dbReference>
<keyword evidence="7" id="KW-0677">Repeat</keyword>
<evidence type="ECO:0000256" key="3">
    <source>
        <dbReference type="ARBA" id="ARBA00013266"/>
    </source>
</evidence>
<organism evidence="11 12">
    <name type="scientific">Bradyrhizobium nanningense</name>
    <dbReference type="NCBI Taxonomy" id="1325118"/>
    <lineage>
        <taxon>Bacteria</taxon>
        <taxon>Pseudomonadati</taxon>
        <taxon>Pseudomonadota</taxon>
        <taxon>Alphaproteobacteria</taxon>
        <taxon>Hyphomicrobiales</taxon>
        <taxon>Nitrobacteraceae</taxon>
        <taxon>Bradyrhizobium</taxon>
    </lineage>
</organism>
<sequence length="255" mass="26730">MTAAATATNDRLWQQIRDEARRAVASDPVFGKSLAEAVLAHDGLAAALADLIGRRLGGNVAEQARFAAFSRDAFRHSPELIEASGRDLQAIVRSDPAIAGLLAPLLHFKGYVALQAWRVSNWLWHHDQRDAALLFQNEASNVLQVSIHPAASIGSAVYLDHATGVVIGADVVIGDEVTILQNVSIGRSNELPPRSPRIGRNVFIGAGATILGDVRIGDFAKIGADTVVTSDVPAGCTAIGNPARLANCPGPASAA</sequence>
<dbReference type="InterPro" id="IPR011004">
    <property type="entry name" value="Trimer_LpxA-like_sf"/>
</dbReference>
<dbReference type="CDD" id="cd03354">
    <property type="entry name" value="LbH_SAT"/>
    <property type="match status" value="1"/>
</dbReference>
<evidence type="ECO:0000256" key="6">
    <source>
        <dbReference type="ARBA" id="ARBA00022679"/>
    </source>
</evidence>
<keyword evidence="6 11" id="KW-0808">Transferase</keyword>
<evidence type="ECO:0000256" key="4">
    <source>
        <dbReference type="ARBA" id="ARBA00018522"/>
    </source>
</evidence>
<keyword evidence="5" id="KW-0028">Amino-acid biosynthesis</keyword>
<protein>
    <recommendedName>
        <fullName evidence="4">Serine acetyltransferase</fullName>
        <ecNumber evidence="3">2.3.1.30</ecNumber>
    </recommendedName>
</protein>
<dbReference type="GO" id="GO:0009001">
    <property type="term" value="F:serine O-acetyltransferase activity"/>
    <property type="evidence" value="ECO:0007669"/>
    <property type="project" value="UniProtKB-EC"/>
</dbReference>
<evidence type="ECO:0000259" key="10">
    <source>
        <dbReference type="SMART" id="SM00971"/>
    </source>
</evidence>
<dbReference type="Pfam" id="PF06426">
    <property type="entry name" value="SATase_N"/>
    <property type="match status" value="1"/>
</dbReference>
<evidence type="ECO:0000256" key="1">
    <source>
        <dbReference type="ARBA" id="ARBA00004876"/>
    </source>
</evidence>